<dbReference type="EMBL" id="HBUE01229702">
    <property type="protein sequence ID" value="CAG6544115.1"/>
    <property type="molecule type" value="Transcribed_RNA"/>
</dbReference>
<proteinExistence type="predicted"/>
<dbReference type="EMBL" id="HBUE01336483">
    <property type="protein sequence ID" value="CAG6596249.1"/>
    <property type="molecule type" value="Transcribed_RNA"/>
</dbReference>
<dbReference type="AlphaFoldDB" id="A0A8D8KPX6"/>
<organism evidence="1">
    <name type="scientific">Culex pipiens</name>
    <name type="common">House mosquito</name>
    <dbReference type="NCBI Taxonomy" id="7175"/>
    <lineage>
        <taxon>Eukaryota</taxon>
        <taxon>Metazoa</taxon>
        <taxon>Ecdysozoa</taxon>
        <taxon>Arthropoda</taxon>
        <taxon>Hexapoda</taxon>
        <taxon>Insecta</taxon>
        <taxon>Pterygota</taxon>
        <taxon>Neoptera</taxon>
        <taxon>Endopterygota</taxon>
        <taxon>Diptera</taxon>
        <taxon>Nematocera</taxon>
        <taxon>Culicoidea</taxon>
        <taxon>Culicidae</taxon>
        <taxon>Culicinae</taxon>
        <taxon>Culicini</taxon>
        <taxon>Culex</taxon>
        <taxon>Culex</taxon>
    </lineage>
</organism>
<accession>A0A8D8KPX6</accession>
<sequence length="129" mass="14507">MQEWQDFHRCGPNGNFIGQWIKRDSTGWWTKTDRNSTERRTKTTALPPRRWSKRNLVQGGQVYGITNPSPSPEEILNRKLTTGTRRPTLSVSRTGGPLACGVLHTACADALHRAKSLVTLVASNKHDDR</sequence>
<reference evidence="1" key="1">
    <citation type="submission" date="2021-05" db="EMBL/GenBank/DDBJ databases">
        <authorList>
            <person name="Alioto T."/>
            <person name="Alioto T."/>
            <person name="Gomez Garrido J."/>
        </authorList>
    </citation>
    <scope>NUCLEOTIDE SEQUENCE</scope>
</reference>
<name>A0A8D8KPX6_CULPI</name>
<evidence type="ECO:0000313" key="1">
    <source>
        <dbReference type="EMBL" id="CAG6596249.1"/>
    </source>
</evidence>
<protein>
    <submittedName>
        <fullName evidence="1">(northern house mosquito) hypothetical protein</fullName>
    </submittedName>
</protein>